<organism evidence="1 2">
    <name type="scientific">Euplotes crassus</name>
    <dbReference type="NCBI Taxonomy" id="5936"/>
    <lineage>
        <taxon>Eukaryota</taxon>
        <taxon>Sar</taxon>
        <taxon>Alveolata</taxon>
        <taxon>Ciliophora</taxon>
        <taxon>Intramacronucleata</taxon>
        <taxon>Spirotrichea</taxon>
        <taxon>Hypotrichia</taxon>
        <taxon>Euplotida</taxon>
        <taxon>Euplotidae</taxon>
        <taxon>Moneuplotes</taxon>
    </lineage>
</organism>
<sequence>MFNPTRYIRRKFTKHRSPSSKSYYPKTLTKGTGLEISPRLKPQFMTMNTKPKDSSVQFFRRIPKHAYKSNLEALKSQISKGIYDTVIRRKSQPVRILAS</sequence>
<gene>
    <name evidence="1" type="ORF">ECRASSUSDP1_LOCUS17054</name>
</gene>
<comment type="caution">
    <text evidence="1">The sequence shown here is derived from an EMBL/GenBank/DDBJ whole genome shotgun (WGS) entry which is preliminary data.</text>
</comment>
<dbReference type="EMBL" id="CAMPGE010017185">
    <property type="protein sequence ID" value="CAI2375690.1"/>
    <property type="molecule type" value="Genomic_DNA"/>
</dbReference>
<evidence type="ECO:0000313" key="2">
    <source>
        <dbReference type="Proteomes" id="UP001295684"/>
    </source>
</evidence>
<evidence type="ECO:0000313" key="1">
    <source>
        <dbReference type="EMBL" id="CAI2375690.1"/>
    </source>
</evidence>
<name>A0AAD1XN22_EUPCR</name>
<protein>
    <submittedName>
        <fullName evidence="1">Uncharacterized protein</fullName>
    </submittedName>
</protein>
<dbReference type="Proteomes" id="UP001295684">
    <property type="component" value="Unassembled WGS sequence"/>
</dbReference>
<accession>A0AAD1XN22</accession>
<proteinExistence type="predicted"/>
<reference evidence="1" key="1">
    <citation type="submission" date="2023-07" db="EMBL/GenBank/DDBJ databases">
        <authorList>
            <consortium name="AG Swart"/>
            <person name="Singh M."/>
            <person name="Singh A."/>
            <person name="Seah K."/>
            <person name="Emmerich C."/>
        </authorList>
    </citation>
    <scope>NUCLEOTIDE SEQUENCE</scope>
    <source>
        <strain evidence="1">DP1</strain>
    </source>
</reference>
<keyword evidence="2" id="KW-1185">Reference proteome</keyword>
<dbReference type="AlphaFoldDB" id="A0AAD1XN22"/>